<comment type="pathway">
    <text evidence="3">Nitrogen metabolism; urea degradation; CO(2) and NH(3) from urea (urease route): step 1/1.</text>
</comment>
<dbReference type="GO" id="GO:0035550">
    <property type="term" value="C:urease complex"/>
    <property type="evidence" value="ECO:0007669"/>
    <property type="project" value="InterPro"/>
</dbReference>
<gene>
    <name evidence="3" type="primary">ureB</name>
    <name evidence="4" type="ORF">IQ10_00112</name>
</gene>
<dbReference type="PANTHER" id="PTHR33569:SF1">
    <property type="entry name" value="UREASE"/>
    <property type="match status" value="1"/>
</dbReference>
<dbReference type="SUPFAM" id="SSF51278">
    <property type="entry name" value="Urease, beta-subunit"/>
    <property type="match status" value="1"/>
</dbReference>
<dbReference type="Pfam" id="PF00699">
    <property type="entry name" value="Urease_beta"/>
    <property type="match status" value="1"/>
</dbReference>
<dbReference type="HAMAP" id="MF_01954">
    <property type="entry name" value="Urease_beta"/>
    <property type="match status" value="1"/>
</dbReference>
<reference evidence="4 5" key="1">
    <citation type="journal article" date="2015" name="Stand. Genomic Sci.">
        <title>Genomic Encyclopedia of Bacterial and Archaeal Type Strains, Phase III: the genomes of soil and plant-associated and newly described type strains.</title>
        <authorList>
            <person name="Whitman W.B."/>
            <person name="Woyke T."/>
            <person name="Klenk H.P."/>
            <person name="Zhou Y."/>
            <person name="Lilburn T.G."/>
            <person name="Beck B.J."/>
            <person name="De Vos P."/>
            <person name="Vandamme P."/>
            <person name="Eisen J.A."/>
            <person name="Garrity G."/>
            <person name="Hugenholtz P."/>
            <person name="Kyrpides N.C."/>
        </authorList>
    </citation>
    <scope>NUCLEOTIDE SEQUENCE [LARGE SCALE GENOMIC DNA]</scope>
    <source>
        <strain evidence="4 5">CGMCC 1.10116</strain>
    </source>
</reference>
<keyword evidence="5" id="KW-1185">Reference proteome</keyword>
<dbReference type="OrthoDB" id="9797217at2"/>
<comment type="catalytic activity">
    <reaction evidence="2 3">
        <text>urea + 2 H2O + H(+) = hydrogencarbonate + 2 NH4(+)</text>
        <dbReference type="Rhea" id="RHEA:20557"/>
        <dbReference type="ChEBI" id="CHEBI:15377"/>
        <dbReference type="ChEBI" id="CHEBI:15378"/>
        <dbReference type="ChEBI" id="CHEBI:16199"/>
        <dbReference type="ChEBI" id="CHEBI:17544"/>
        <dbReference type="ChEBI" id="CHEBI:28938"/>
        <dbReference type="EC" id="3.5.1.5"/>
    </reaction>
</comment>
<evidence type="ECO:0000256" key="1">
    <source>
        <dbReference type="ARBA" id="ARBA00022801"/>
    </source>
</evidence>
<protein>
    <recommendedName>
        <fullName evidence="3">Urease subunit beta</fullName>
        <ecNumber evidence="3">3.5.1.5</ecNumber>
    </recommendedName>
    <alternativeName>
        <fullName evidence="3">Urea amidohydrolase subunit beta</fullName>
    </alternativeName>
</protein>
<dbReference type="Gene3D" id="2.10.150.10">
    <property type="entry name" value="Urease, beta subunit"/>
    <property type="match status" value="1"/>
</dbReference>
<dbReference type="UniPathway" id="UPA00258">
    <property type="reaction ID" value="UER00370"/>
</dbReference>
<accession>A0A562QSF8</accession>
<dbReference type="GO" id="GO:0043419">
    <property type="term" value="P:urea catabolic process"/>
    <property type="evidence" value="ECO:0007669"/>
    <property type="project" value="UniProtKB-UniRule"/>
</dbReference>
<dbReference type="InterPro" id="IPR002019">
    <property type="entry name" value="Urease_beta-like"/>
</dbReference>
<evidence type="ECO:0000313" key="5">
    <source>
        <dbReference type="Proteomes" id="UP000315711"/>
    </source>
</evidence>
<sequence length="123" mass="13522">MIPGEVKAAKGDIILNEGRKTLSLRVANTGDRPIQVGSHYHFAEVNKDLDFKRNDAYGMRLNIAAGTAVRFEPGEEKIVELVEFGGTKEIYGLNGLTEGALSEQKPMFQQLVAKQRFKGGESL</sequence>
<dbReference type="PANTHER" id="PTHR33569">
    <property type="entry name" value="UREASE"/>
    <property type="match status" value="1"/>
</dbReference>
<dbReference type="NCBIfam" id="TIGR00192">
    <property type="entry name" value="urease_beta"/>
    <property type="match status" value="1"/>
</dbReference>
<dbReference type="Proteomes" id="UP000315711">
    <property type="component" value="Unassembled WGS sequence"/>
</dbReference>
<dbReference type="InterPro" id="IPR036461">
    <property type="entry name" value="Urease_betasu_sf"/>
</dbReference>
<name>A0A562QSF8_9BACI</name>
<dbReference type="AlphaFoldDB" id="A0A562QSF8"/>
<proteinExistence type="inferred from homology"/>
<dbReference type="InterPro" id="IPR050069">
    <property type="entry name" value="Urease_subunit"/>
</dbReference>
<keyword evidence="3" id="KW-0963">Cytoplasm</keyword>
<organism evidence="4 5">
    <name type="scientific">Halalkalibacter nanhaiisediminis</name>
    <dbReference type="NCBI Taxonomy" id="688079"/>
    <lineage>
        <taxon>Bacteria</taxon>
        <taxon>Bacillati</taxon>
        <taxon>Bacillota</taxon>
        <taxon>Bacilli</taxon>
        <taxon>Bacillales</taxon>
        <taxon>Bacillaceae</taxon>
        <taxon>Halalkalibacter</taxon>
    </lineage>
</organism>
<comment type="subunit">
    <text evidence="3">Heterotrimer of UreA (gamma), UreB (beta) and UreC (alpha) subunits. Three heterotrimers associate to form the active enzyme.</text>
</comment>
<dbReference type="RefSeq" id="WP_144448531.1">
    <property type="nucleotide sequence ID" value="NZ_VLKZ01000001.1"/>
</dbReference>
<dbReference type="EC" id="3.5.1.5" evidence="3"/>
<comment type="similarity">
    <text evidence="3">Belongs to the urease beta subunit family.</text>
</comment>
<dbReference type="EMBL" id="VLKZ01000001">
    <property type="protein sequence ID" value="TWI59692.1"/>
    <property type="molecule type" value="Genomic_DNA"/>
</dbReference>
<evidence type="ECO:0000256" key="3">
    <source>
        <dbReference type="HAMAP-Rule" id="MF_01954"/>
    </source>
</evidence>
<comment type="subcellular location">
    <subcellularLocation>
        <location evidence="3">Cytoplasm</location>
    </subcellularLocation>
</comment>
<dbReference type="NCBIfam" id="NF009682">
    <property type="entry name" value="PRK13203.1"/>
    <property type="match status" value="1"/>
</dbReference>
<comment type="caution">
    <text evidence="4">The sequence shown here is derived from an EMBL/GenBank/DDBJ whole genome shotgun (WGS) entry which is preliminary data.</text>
</comment>
<dbReference type="GO" id="GO:0009039">
    <property type="term" value="F:urease activity"/>
    <property type="evidence" value="ECO:0007669"/>
    <property type="project" value="UniProtKB-UniRule"/>
</dbReference>
<evidence type="ECO:0000256" key="2">
    <source>
        <dbReference type="ARBA" id="ARBA00047778"/>
    </source>
</evidence>
<keyword evidence="1 3" id="KW-0378">Hydrolase</keyword>
<evidence type="ECO:0000313" key="4">
    <source>
        <dbReference type="EMBL" id="TWI59692.1"/>
    </source>
</evidence>
<dbReference type="FunFam" id="2.10.150.10:FF:000001">
    <property type="entry name" value="Urease subunit beta"/>
    <property type="match status" value="1"/>
</dbReference>
<dbReference type="CDD" id="cd00407">
    <property type="entry name" value="Urease_beta"/>
    <property type="match status" value="1"/>
</dbReference>